<protein>
    <recommendedName>
        <fullName evidence="3">RNase H type-1 domain-containing protein</fullName>
    </recommendedName>
</protein>
<dbReference type="AlphaFoldDB" id="A0AAV6JM86"/>
<sequence length="204" mass="22151">MGKESMLASPLAAGFFLNSIGSVGGWSMNVKEQIDGGILESDFLAKAIFLAWYIWKARNELVFQSVSSSPYVPVTHALGACDEFVSAKECLSSGRQGHPPPPFLANSPLDSSYGDFRGRLIDGRRFRISTNSAFLAVASVIREACHFAKALDINSTTVENDNAQLISLSVSELVSPRVVTAIISDILSLAAELKLSFRWTPRDH</sequence>
<evidence type="ECO:0000313" key="1">
    <source>
        <dbReference type="EMBL" id="KAG5542326.1"/>
    </source>
</evidence>
<proteinExistence type="predicted"/>
<gene>
    <name evidence="1" type="ORF">RHGRI_022012</name>
</gene>
<organism evidence="1 2">
    <name type="scientific">Rhododendron griersonianum</name>
    <dbReference type="NCBI Taxonomy" id="479676"/>
    <lineage>
        <taxon>Eukaryota</taxon>
        <taxon>Viridiplantae</taxon>
        <taxon>Streptophyta</taxon>
        <taxon>Embryophyta</taxon>
        <taxon>Tracheophyta</taxon>
        <taxon>Spermatophyta</taxon>
        <taxon>Magnoliopsida</taxon>
        <taxon>eudicotyledons</taxon>
        <taxon>Gunneridae</taxon>
        <taxon>Pentapetalae</taxon>
        <taxon>asterids</taxon>
        <taxon>Ericales</taxon>
        <taxon>Ericaceae</taxon>
        <taxon>Ericoideae</taxon>
        <taxon>Rhodoreae</taxon>
        <taxon>Rhododendron</taxon>
    </lineage>
</organism>
<dbReference type="Proteomes" id="UP000823749">
    <property type="component" value="Chromosome 7"/>
</dbReference>
<keyword evidence="2" id="KW-1185">Reference proteome</keyword>
<reference evidence="1" key="1">
    <citation type="submission" date="2020-08" db="EMBL/GenBank/DDBJ databases">
        <title>Plant Genome Project.</title>
        <authorList>
            <person name="Zhang R.-G."/>
        </authorList>
    </citation>
    <scope>NUCLEOTIDE SEQUENCE</scope>
    <source>
        <strain evidence="1">WSP0</strain>
        <tissue evidence="1">Leaf</tissue>
    </source>
</reference>
<evidence type="ECO:0008006" key="3">
    <source>
        <dbReference type="Google" id="ProtNLM"/>
    </source>
</evidence>
<comment type="caution">
    <text evidence="1">The sequence shown here is derived from an EMBL/GenBank/DDBJ whole genome shotgun (WGS) entry which is preliminary data.</text>
</comment>
<evidence type="ECO:0000313" key="2">
    <source>
        <dbReference type="Proteomes" id="UP000823749"/>
    </source>
</evidence>
<name>A0AAV6JM86_9ERIC</name>
<accession>A0AAV6JM86</accession>
<dbReference type="EMBL" id="JACTNZ010000007">
    <property type="protein sequence ID" value="KAG5542326.1"/>
    <property type="molecule type" value="Genomic_DNA"/>
</dbReference>